<name>A0A1C2JF83_ACITH</name>
<dbReference type="Proteomes" id="UP000094893">
    <property type="component" value="Unassembled WGS sequence"/>
</dbReference>
<evidence type="ECO:0000256" key="1">
    <source>
        <dbReference type="SAM" id="Phobius"/>
    </source>
</evidence>
<keyword evidence="1" id="KW-0472">Membrane</keyword>
<reference evidence="2 3" key="1">
    <citation type="journal article" date="2016" name="Int. J. Mol. Sci.">
        <title>Comparative genomics of the extreme acidophile Acidithiobacillus thiooxidans reveals intraspecific divergence and niche adaptation.</title>
        <authorList>
            <person name="Zhang X."/>
            <person name="Feng X."/>
            <person name="Tao J."/>
            <person name="Ma L."/>
            <person name="Xiao Y."/>
            <person name="Liang Y."/>
            <person name="Liu X."/>
            <person name="Yin H."/>
        </authorList>
    </citation>
    <scope>NUCLEOTIDE SEQUENCE [LARGE SCALE GENOMIC DNA]</scope>
    <source>
        <strain evidence="2 3">A02</strain>
    </source>
</reference>
<keyword evidence="1" id="KW-0812">Transmembrane</keyword>
<comment type="caution">
    <text evidence="2">The sequence shown here is derived from an EMBL/GenBank/DDBJ whole genome shotgun (WGS) entry which is preliminary data.</text>
</comment>
<sequence>MGILDEMQQEQTLSTARTGISKSQRRLKGTAYTALMGAGLATLPLIDILHLTKSTAGNYGLLFFLSYPATVALLSMIHEPLVGGEGDKGQEFARALFKLVNYSTAVVDEIQNKHYLGFIGRLFISWLTLGLLWTAAGVGIGAWLNGEIGADASMFLLFASVYIVSIGTALYNMSVYRITHKSFFNHE</sequence>
<keyword evidence="1" id="KW-1133">Transmembrane helix</keyword>
<dbReference type="RefSeq" id="WP_024892742.1">
    <property type="nucleotide sequence ID" value="NZ_LWRZ01000336.1"/>
</dbReference>
<gene>
    <name evidence="2" type="ORF">A6P07_11530</name>
</gene>
<feature type="transmembrane region" description="Helical" evidence="1">
    <location>
        <begin position="152"/>
        <end position="171"/>
    </location>
</feature>
<evidence type="ECO:0000313" key="2">
    <source>
        <dbReference type="EMBL" id="OCX71704.1"/>
    </source>
</evidence>
<dbReference type="EMBL" id="LWSA01000160">
    <property type="protein sequence ID" value="OCX71704.1"/>
    <property type="molecule type" value="Genomic_DNA"/>
</dbReference>
<feature type="transmembrane region" description="Helical" evidence="1">
    <location>
        <begin position="57"/>
        <end position="77"/>
    </location>
</feature>
<organism evidence="2 3">
    <name type="scientific">Acidithiobacillus thiooxidans</name>
    <name type="common">Thiobacillus thiooxidans</name>
    <dbReference type="NCBI Taxonomy" id="930"/>
    <lineage>
        <taxon>Bacteria</taxon>
        <taxon>Pseudomonadati</taxon>
        <taxon>Pseudomonadota</taxon>
        <taxon>Acidithiobacillia</taxon>
        <taxon>Acidithiobacillales</taxon>
        <taxon>Acidithiobacillaceae</taxon>
        <taxon>Acidithiobacillus</taxon>
    </lineage>
</organism>
<evidence type="ECO:0000313" key="3">
    <source>
        <dbReference type="Proteomes" id="UP000094893"/>
    </source>
</evidence>
<feature type="transmembrane region" description="Helical" evidence="1">
    <location>
        <begin position="123"/>
        <end position="146"/>
    </location>
</feature>
<accession>A0A1C2JF83</accession>
<proteinExistence type="predicted"/>
<feature type="transmembrane region" description="Helical" evidence="1">
    <location>
        <begin position="31"/>
        <end position="51"/>
    </location>
</feature>
<dbReference type="AlphaFoldDB" id="A0A1C2JF83"/>
<protein>
    <submittedName>
        <fullName evidence="2">Uncharacterized protein</fullName>
    </submittedName>
</protein>